<keyword evidence="1" id="KW-1185">Reference proteome</keyword>
<sequence>MLSLPGCLSRAVGHLEGGGVGGEGKALFRRKRITPGAAPHYHQHPLGRRRRRFPSVPWCAPPLPGAVGWQMSVPALKGQRGGRTPRNEREPSFKPSCGLSADSWVFLTVSRVPESYIFRIRDNLVLVNTLEKPLRIEWKQNQRSR</sequence>
<dbReference type="Proteomes" id="UP000515140">
    <property type="component" value="Unplaced"/>
</dbReference>
<accession>A0A6P5KLE9</accession>
<gene>
    <name evidence="2" type="primary">BLCAP</name>
</gene>
<dbReference type="InParanoid" id="A0A6P5KLE9"/>
<evidence type="ECO:0000313" key="1">
    <source>
        <dbReference type="Proteomes" id="UP000515140"/>
    </source>
</evidence>
<dbReference type="GeneID" id="110211453"/>
<dbReference type="CTD" id="10904"/>
<organism evidence="1 2">
    <name type="scientific">Phascolarctos cinereus</name>
    <name type="common">Koala</name>
    <dbReference type="NCBI Taxonomy" id="38626"/>
    <lineage>
        <taxon>Eukaryota</taxon>
        <taxon>Metazoa</taxon>
        <taxon>Chordata</taxon>
        <taxon>Craniata</taxon>
        <taxon>Vertebrata</taxon>
        <taxon>Euteleostomi</taxon>
        <taxon>Mammalia</taxon>
        <taxon>Metatheria</taxon>
        <taxon>Diprotodontia</taxon>
        <taxon>Phascolarctidae</taxon>
        <taxon>Phascolarctos</taxon>
    </lineage>
</organism>
<proteinExistence type="predicted"/>
<dbReference type="KEGG" id="pcw:110211453"/>
<evidence type="ECO:0000313" key="2">
    <source>
        <dbReference type="RefSeq" id="XP_020846420.1"/>
    </source>
</evidence>
<name>A0A6P5KLE9_PHACI</name>
<dbReference type="RefSeq" id="XP_020846420.1">
    <property type="nucleotide sequence ID" value="XM_020990761.1"/>
</dbReference>
<reference evidence="2" key="1">
    <citation type="submission" date="2025-08" db="UniProtKB">
        <authorList>
            <consortium name="RefSeq"/>
        </authorList>
    </citation>
    <scope>IDENTIFICATION</scope>
    <source>
        <tissue evidence="2">Spleen</tissue>
    </source>
</reference>
<dbReference type="AlphaFoldDB" id="A0A6P5KLE9"/>
<protein>
    <submittedName>
        <fullName evidence="2">Bladder cancer-associated protein isoform X1</fullName>
    </submittedName>
</protein>